<dbReference type="GO" id="GO:0030427">
    <property type="term" value="C:site of polarized growth"/>
    <property type="evidence" value="ECO:0007669"/>
    <property type="project" value="TreeGrafter"/>
</dbReference>
<protein>
    <recommendedName>
        <fullName evidence="6">SH3 domain-containing protein</fullName>
    </recommendedName>
</protein>
<evidence type="ECO:0000256" key="2">
    <source>
        <dbReference type="ARBA" id="ARBA00022553"/>
    </source>
</evidence>
<evidence type="ECO:0000259" key="6">
    <source>
        <dbReference type="PROSITE" id="PS50002"/>
    </source>
</evidence>
<evidence type="ECO:0000256" key="4">
    <source>
        <dbReference type="PROSITE-ProRule" id="PRU00192"/>
    </source>
</evidence>
<sequence>MSSNMPPFFRVSLRMVERQIIWNFECVCQPYQIKGVGVSDHVFAKMHKAVASVPRELLIAGEDDDWETDPSFVNDVSEEEQRWGSRTVEGSGRTGGGAFDFQDLRRQVTHGDAELKKTLMGEVVDSSHYGYGGKFGVQKDRQDRSAVGHEYVGKTEKHSSQKDYATGFGGKFGVQKDRQDQSAVGWDHKEQIEKHESQKDYAKGFGGKYGIQQDRQDKCAVGWNHKEQVEKHESQKDYAKGFGGKFGVQEDRQDKCAVGWNHKEQVEKHESQKDYTKGFGGRFGLQEDRKDKSAVGWEHHEKTEKHSSQTDHSKGFGGKFGVEQDRKDRCAVGWEHKEHVKAHSSQTDGKKGFGGAFGVEKGKQDKAAHGFSEMAKTGTAYTKERPEITVKARSLKERFEKMSQDGEAERRKAAELERTKRKAREEKEREEALKAEKERMKKIEEEHKRLEEIEKQEAAKREVVEAKSTAASVPSPQKRESRGEKMPVLPLVSEPPPSVVASTPVPAPVASPRGASSAVNSQVVSAVAVDDEELYQEAIGVSLSTKATNVNNNNNNNNGDGLTAMYTAIYDPLLRPNETEHETRKSLENEEEAIYDEVAAKPEPSQHVSKNKCAVALYDYQAAETDEISFDPNDVIIDVEEIDEGWWRGRCPKTNRIGLFPANYVQLI</sequence>
<reference evidence="7" key="1">
    <citation type="submission" date="2021-01" db="UniProtKB">
        <authorList>
            <consortium name="EnsemblMetazoa"/>
        </authorList>
    </citation>
    <scope>IDENTIFICATION</scope>
</reference>
<evidence type="ECO:0000313" key="7">
    <source>
        <dbReference type="EnsemblMetazoa" id="XP_022658830"/>
    </source>
</evidence>
<dbReference type="Pfam" id="PF02218">
    <property type="entry name" value="HS1_rep"/>
    <property type="match status" value="7"/>
</dbReference>
<dbReference type="SUPFAM" id="SSF50044">
    <property type="entry name" value="SH3-domain"/>
    <property type="match status" value="1"/>
</dbReference>
<dbReference type="FunFam" id="2.30.30.40:FF:000046">
    <property type="entry name" value="Drebrin-like protein isoform B"/>
    <property type="match status" value="1"/>
</dbReference>
<dbReference type="Pfam" id="PF00018">
    <property type="entry name" value="SH3_1"/>
    <property type="match status" value="1"/>
</dbReference>
<dbReference type="GO" id="GO:0005884">
    <property type="term" value="C:actin filament"/>
    <property type="evidence" value="ECO:0007669"/>
    <property type="project" value="TreeGrafter"/>
</dbReference>
<feature type="region of interest" description="Disordered" evidence="5">
    <location>
        <begin position="460"/>
        <end position="518"/>
    </location>
</feature>
<dbReference type="PROSITE" id="PS50002">
    <property type="entry name" value="SH3"/>
    <property type="match status" value="1"/>
</dbReference>
<dbReference type="PRINTS" id="PR00452">
    <property type="entry name" value="SH3DOMAIN"/>
</dbReference>
<feature type="domain" description="SH3" evidence="6">
    <location>
        <begin position="609"/>
        <end position="668"/>
    </location>
</feature>
<accession>A0A7M7JY27</accession>
<dbReference type="CTD" id="42491"/>
<feature type="region of interest" description="Disordered" evidence="5">
    <location>
        <begin position="267"/>
        <end position="322"/>
    </location>
</feature>
<dbReference type="PANTHER" id="PTHR10829">
    <property type="entry name" value="CORTACTIN AND DREBRIN"/>
    <property type="match status" value="1"/>
</dbReference>
<dbReference type="GO" id="GO:0016477">
    <property type="term" value="P:cell migration"/>
    <property type="evidence" value="ECO:0007669"/>
    <property type="project" value="TreeGrafter"/>
</dbReference>
<name>A0A7M7JY27_VARDE</name>
<dbReference type="Proteomes" id="UP000594260">
    <property type="component" value="Unplaced"/>
</dbReference>
<feature type="region of interest" description="Disordered" evidence="5">
    <location>
        <begin position="400"/>
        <end position="435"/>
    </location>
</feature>
<evidence type="ECO:0000313" key="8">
    <source>
        <dbReference type="Proteomes" id="UP000594260"/>
    </source>
</evidence>
<dbReference type="OMA" id="CAKTWEY"/>
<evidence type="ECO:0000256" key="3">
    <source>
        <dbReference type="ARBA" id="ARBA00022737"/>
    </source>
</evidence>
<dbReference type="GO" id="GO:0051015">
    <property type="term" value="F:actin filament binding"/>
    <property type="evidence" value="ECO:0007669"/>
    <property type="project" value="TreeGrafter"/>
</dbReference>
<dbReference type="InterPro" id="IPR036028">
    <property type="entry name" value="SH3-like_dom_sf"/>
</dbReference>
<keyword evidence="3" id="KW-0677">Repeat</keyword>
<dbReference type="OrthoDB" id="5971719at2759"/>
<feature type="compositionally biased region" description="Basic and acidic residues" evidence="5">
    <location>
        <begin position="285"/>
        <end position="314"/>
    </location>
</feature>
<dbReference type="PRINTS" id="PR00499">
    <property type="entry name" value="P67PHOX"/>
</dbReference>
<dbReference type="KEGG" id="vde:111249343"/>
<feature type="region of interest" description="Disordered" evidence="5">
    <location>
        <begin position="151"/>
        <end position="205"/>
    </location>
</feature>
<feature type="compositionally biased region" description="Basic and acidic residues" evidence="5">
    <location>
        <begin position="174"/>
        <end position="202"/>
    </location>
</feature>
<dbReference type="GO" id="GO:0030833">
    <property type="term" value="P:regulation of actin filament polymerization"/>
    <property type="evidence" value="ECO:0007669"/>
    <property type="project" value="TreeGrafter"/>
</dbReference>
<dbReference type="GO" id="GO:0030864">
    <property type="term" value="C:cortical actin cytoskeleton"/>
    <property type="evidence" value="ECO:0007669"/>
    <property type="project" value="TreeGrafter"/>
</dbReference>
<dbReference type="InParanoid" id="A0A7M7JY27"/>
<dbReference type="PANTHER" id="PTHR10829:SF23">
    <property type="entry name" value="CORTACTIN, ISOFORM A"/>
    <property type="match status" value="1"/>
</dbReference>
<dbReference type="AlphaFoldDB" id="A0A7M7JY27"/>
<proteinExistence type="predicted"/>
<dbReference type="PROSITE" id="PS51090">
    <property type="entry name" value="CORTACTIN"/>
    <property type="match status" value="7"/>
</dbReference>
<keyword evidence="8" id="KW-1185">Reference proteome</keyword>
<dbReference type="EnsemblMetazoa" id="XM_022803095">
    <property type="protein sequence ID" value="XP_022658830"/>
    <property type="gene ID" value="LOC111249343"/>
</dbReference>
<keyword evidence="1 4" id="KW-0728">SH3 domain</keyword>
<keyword evidence="2" id="KW-0597">Phosphoprotein</keyword>
<dbReference type="GO" id="GO:0005886">
    <property type="term" value="C:plasma membrane"/>
    <property type="evidence" value="ECO:0007669"/>
    <property type="project" value="TreeGrafter"/>
</dbReference>
<dbReference type="GeneID" id="111249343"/>
<dbReference type="RefSeq" id="XP_022658830.1">
    <property type="nucleotide sequence ID" value="XM_022803095.1"/>
</dbReference>
<feature type="compositionally biased region" description="Basic and acidic residues" evidence="5">
    <location>
        <begin position="151"/>
        <end position="161"/>
    </location>
</feature>
<feature type="compositionally biased region" description="Low complexity" evidence="5">
    <location>
        <begin position="499"/>
        <end position="518"/>
    </location>
</feature>
<organism evidence="7 8">
    <name type="scientific">Varroa destructor</name>
    <name type="common">Honeybee mite</name>
    <dbReference type="NCBI Taxonomy" id="109461"/>
    <lineage>
        <taxon>Eukaryota</taxon>
        <taxon>Metazoa</taxon>
        <taxon>Ecdysozoa</taxon>
        <taxon>Arthropoda</taxon>
        <taxon>Chelicerata</taxon>
        <taxon>Arachnida</taxon>
        <taxon>Acari</taxon>
        <taxon>Parasitiformes</taxon>
        <taxon>Mesostigmata</taxon>
        <taxon>Gamasina</taxon>
        <taxon>Dermanyssoidea</taxon>
        <taxon>Varroidae</taxon>
        <taxon>Varroa</taxon>
    </lineage>
</organism>
<evidence type="ECO:0000256" key="1">
    <source>
        <dbReference type="ARBA" id="ARBA00022443"/>
    </source>
</evidence>
<dbReference type="InterPro" id="IPR003134">
    <property type="entry name" value="Hs1_Cortactin"/>
</dbReference>
<dbReference type="Gene3D" id="2.30.30.40">
    <property type="entry name" value="SH3 Domains"/>
    <property type="match status" value="1"/>
</dbReference>
<dbReference type="SMART" id="SM00326">
    <property type="entry name" value="SH3"/>
    <property type="match status" value="1"/>
</dbReference>
<dbReference type="InterPro" id="IPR001452">
    <property type="entry name" value="SH3_domain"/>
</dbReference>
<feature type="compositionally biased region" description="Basic and acidic residues" evidence="5">
    <location>
        <begin position="267"/>
        <end position="276"/>
    </location>
</feature>
<evidence type="ECO:0000256" key="5">
    <source>
        <dbReference type="SAM" id="MobiDB-lite"/>
    </source>
</evidence>